<name>A0A161RSL3_BACCE</name>
<comment type="caution">
    <text evidence="1">The sequence shown here is derived from an EMBL/GenBank/DDBJ whole genome shotgun (WGS) entry which is preliminary data.</text>
</comment>
<proteinExistence type="predicted"/>
<gene>
    <name evidence="1" type="ORF">B4082_5406</name>
</gene>
<accession>A0A161RSL3</accession>
<dbReference type="PATRIC" id="fig|1396.539.peg.1193"/>
<sequence length="126" mass="14126">MKLNQDCIRSVLLELEEKLNLGQHIHLHQLKEFNTFNKYGENESIYAILKLIEAGYINGSYQFDGDEIYALGIGSITFSGHEFLDTIRDSKVWAKTKELTKKLSSVPLSVLSATAVKVTTSFIGLS</sequence>
<dbReference type="Proteomes" id="UP000076501">
    <property type="component" value="Unassembled WGS sequence"/>
</dbReference>
<dbReference type="InterPro" id="IPR019650">
    <property type="entry name" value="DUF2513"/>
</dbReference>
<evidence type="ECO:0000313" key="1">
    <source>
        <dbReference type="EMBL" id="KZD27460.1"/>
    </source>
</evidence>
<evidence type="ECO:0000313" key="2">
    <source>
        <dbReference type="Proteomes" id="UP000076501"/>
    </source>
</evidence>
<dbReference type="EMBL" id="LJKA01000074">
    <property type="protein sequence ID" value="KZD27460.1"/>
    <property type="molecule type" value="Genomic_DNA"/>
</dbReference>
<dbReference type="AlphaFoldDB" id="A0A161RSL3"/>
<organism evidence="1 2">
    <name type="scientific">Bacillus cereus</name>
    <dbReference type="NCBI Taxonomy" id="1396"/>
    <lineage>
        <taxon>Bacteria</taxon>
        <taxon>Bacillati</taxon>
        <taxon>Bacillota</taxon>
        <taxon>Bacilli</taxon>
        <taxon>Bacillales</taxon>
        <taxon>Bacillaceae</taxon>
        <taxon>Bacillus</taxon>
        <taxon>Bacillus cereus group</taxon>
    </lineage>
</organism>
<dbReference type="Pfam" id="PF10711">
    <property type="entry name" value="DUF2513"/>
    <property type="match status" value="1"/>
</dbReference>
<reference evidence="1 2" key="1">
    <citation type="submission" date="2015-09" db="EMBL/GenBank/DDBJ databases">
        <title>Bacillus cereus food isolates.</title>
        <authorList>
            <person name="Boekhorst J."/>
        </authorList>
    </citation>
    <scope>NUCLEOTIDE SEQUENCE [LARGE SCALE GENOMIC DNA]</scope>
    <source>
        <strain evidence="1 2">B4082</strain>
    </source>
</reference>
<protein>
    <submittedName>
        <fullName evidence="1">Uncharacterized protein</fullName>
    </submittedName>
</protein>
<dbReference type="RefSeq" id="WP_063224944.1">
    <property type="nucleotide sequence ID" value="NZ_LJKA01000074.1"/>
</dbReference>